<reference evidence="2" key="2">
    <citation type="submission" date="2023-03" db="EMBL/GenBank/DDBJ databases">
        <authorList>
            <person name="Inwood S.N."/>
            <person name="Skelly J.G."/>
            <person name="Guhlin J."/>
            <person name="Harrop T.W.R."/>
            <person name="Goldson S.G."/>
            <person name="Dearden P.K."/>
        </authorList>
    </citation>
    <scope>NUCLEOTIDE SEQUENCE</scope>
    <source>
        <strain evidence="2">Irish</strain>
        <tissue evidence="2">Whole body</tissue>
    </source>
</reference>
<comment type="caution">
    <text evidence="2">The sequence shown here is derived from an EMBL/GenBank/DDBJ whole genome shotgun (WGS) entry which is preliminary data.</text>
</comment>
<evidence type="ECO:0000256" key="1">
    <source>
        <dbReference type="SAM" id="MobiDB-lite"/>
    </source>
</evidence>
<accession>A0AA39C7P0</accession>
<feature type="region of interest" description="Disordered" evidence="1">
    <location>
        <begin position="56"/>
        <end position="119"/>
    </location>
</feature>
<proteinExistence type="predicted"/>
<protein>
    <submittedName>
        <fullName evidence="2">Uncharacterized protein</fullName>
    </submittedName>
</protein>
<name>A0AA39C7P0_9HYME</name>
<organism evidence="2 3">
    <name type="scientific">Microctonus aethiopoides</name>
    <dbReference type="NCBI Taxonomy" id="144406"/>
    <lineage>
        <taxon>Eukaryota</taxon>
        <taxon>Metazoa</taxon>
        <taxon>Ecdysozoa</taxon>
        <taxon>Arthropoda</taxon>
        <taxon>Hexapoda</taxon>
        <taxon>Insecta</taxon>
        <taxon>Pterygota</taxon>
        <taxon>Neoptera</taxon>
        <taxon>Endopterygota</taxon>
        <taxon>Hymenoptera</taxon>
        <taxon>Apocrita</taxon>
        <taxon>Ichneumonoidea</taxon>
        <taxon>Braconidae</taxon>
        <taxon>Euphorinae</taxon>
        <taxon>Microctonus</taxon>
    </lineage>
</organism>
<gene>
    <name evidence="2" type="ORF">PV328_010322</name>
</gene>
<feature type="compositionally biased region" description="Basic and acidic residues" evidence="1">
    <location>
        <begin position="69"/>
        <end position="80"/>
    </location>
</feature>
<keyword evidence="3" id="KW-1185">Reference proteome</keyword>
<dbReference type="AlphaFoldDB" id="A0AA39C7P0"/>
<dbReference type="Proteomes" id="UP001168990">
    <property type="component" value="Unassembled WGS sequence"/>
</dbReference>
<evidence type="ECO:0000313" key="2">
    <source>
        <dbReference type="EMBL" id="KAK0159446.1"/>
    </source>
</evidence>
<dbReference type="EMBL" id="JAQQBS010001424">
    <property type="protein sequence ID" value="KAK0159446.1"/>
    <property type="molecule type" value="Genomic_DNA"/>
</dbReference>
<sequence>MAKFEFFNISHTLYDVPDPTLQIPIARLTNSIFRILDKSYLISGASQRKKKLKKIFNGVQLRTSHKKGSKDPRKGPRIQERIQGFRKGSKDPKKDPRIQERIQGSKEGSKDTQHHNQPT</sequence>
<reference evidence="2" key="1">
    <citation type="journal article" date="2023" name="bioRxiv">
        <title>Scaffold-level genome assemblies of two parasitoid biocontrol wasps reveal the parthenogenesis mechanism and an associated novel virus.</title>
        <authorList>
            <person name="Inwood S."/>
            <person name="Skelly J."/>
            <person name="Guhlin J."/>
            <person name="Harrop T."/>
            <person name="Goldson S."/>
            <person name="Dearden P."/>
        </authorList>
    </citation>
    <scope>NUCLEOTIDE SEQUENCE</scope>
    <source>
        <strain evidence="2">Irish</strain>
        <tissue evidence="2">Whole body</tissue>
    </source>
</reference>
<evidence type="ECO:0000313" key="3">
    <source>
        <dbReference type="Proteomes" id="UP001168990"/>
    </source>
</evidence>
<feature type="compositionally biased region" description="Basic and acidic residues" evidence="1">
    <location>
        <begin position="88"/>
        <end position="119"/>
    </location>
</feature>